<dbReference type="Gene3D" id="2.60.40.3830">
    <property type="match status" value="1"/>
</dbReference>
<gene>
    <name evidence="1" type="ORF">CD29_02515</name>
</gene>
<dbReference type="Proteomes" id="UP000030416">
    <property type="component" value="Unassembled WGS sequence"/>
</dbReference>
<comment type="caution">
    <text evidence="1">The sequence shown here is derived from an EMBL/GenBank/DDBJ whole genome shotgun (WGS) entry which is preliminary data.</text>
</comment>
<evidence type="ECO:0000313" key="2">
    <source>
        <dbReference type="Proteomes" id="UP000030416"/>
    </source>
</evidence>
<keyword evidence="2" id="KW-1185">Reference proteome</keyword>
<sequence length="158" mass="17453">MLLVLTGLIGVGCAEAGEKKFAFPDDLPEFVLESDFDIIDWERQAGEFDGMVGNQNMVGVIGADMPSLNGQKWMWHLWGIDEVLGKELTVVGYHKETETIHPILTSSNDSWSVTLAGENNGADAHTPSSVKFTEPGEWALLLYVNEELFDIIVLNINE</sequence>
<name>A0A0A3IZL4_9BACL</name>
<dbReference type="EMBL" id="JPVN01000002">
    <property type="protein sequence ID" value="KGR80247.1"/>
    <property type="molecule type" value="Genomic_DNA"/>
</dbReference>
<evidence type="ECO:0000313" key="1">
    <source>
        <dbReference type="EMBL" id="KGR80247.1"/>
    </source>
</evidence>
<dbReference type="STRING" id="1384049.CD29_02515"/>
<dbReference type="AlphaFoldDB" id="A0A0A3IZL4"/>
<reference evidence="1 2" key="1">
    <citation type="submission" date="2014-02" db="EMBL/GenBank/DDBJ databases">
        <title>Draft genome sequence of Lysinibacillus manganicus DSM 26584T.</title>
        <authorList>
            <person name="Zhang F."/>
            <person name="Wang G."/>
            <person name="Zhang L."/>
        </authorList>
    </citation>
    <scope>NUCLEOTIDE SEQUENCE [LARGE SCALE GENOMIC DNA]</scope>
    <source>
        <strain evidence="1 2">DSM 26584</strain>
    </source>
</reference>
<organism evidence="1 2">
    <name type="scientific">Ureibacillus manganicus DSM 26584</name>
    <dbReference type="NCBI Taxonomy" id="1384049"/>
    <lineage>
        <taxon>Bacteria</taxon>
        <taxon>Bacillati</taxon>
        <taxon>Bacillota</taxon>
        <taxon>Bacilli</taxon>
        <taxon>Bacillales</taxon>
        <taxon>Caryophanaceae</taxon>
        <taxon>Ureibacillus</taxon>
    </lineage>
</organism>
<protein>
    <recommendedName>
        <fullName evidence="3">DUF4871 domain-containing protein</fullName>
    </recommendedName>
</protein>
<accession>A0A0A3IZL4</accession>
<dbReference type="eggNOG" id="ENOG5031NAF">
    <property type="taxonomic scope" value="Bacteria"/>
</dbReference>
<proteinExistence type="predicted"/>
<evidence type="ECO:0008006" key="3">
    <source>
        <dbReference type="Google" id="ProtNLM"/>
    </source>
</evidence>
<dbReference type="OrthoDB" id="2381403at2"/>